<dbReference type="PANTHER" id="PTHR13847:SF287">
    <property type="entry name" value="FAD-DEPENDENT OXIDOREDUCTASE DOMAIN-CONTAINING PROTEIN 1"/>
    <property type="match status" value="1"/>
</dbReference>
<dbReference type="InterPro" id="IPR036188">
    <property type="entry name" value="FAD/NAD-bd_sf"/>
</dbReference>
<feature type="domain" description="FAD dependent oxidoreductase" evidence="2">
    <location>
        <begin position="6"/>
        <end position="342"/>
    </location>
</feature>
<dbReference type="GO" id="GO:0016491">
    <property type="term" value="F:oxidoreductase activity"/>
    <property type="evidence" value="ECO:0007669"/>
    <property type="project" value="UniProtKB-KW"/>
</dbReference>
<dbReference type="Proteomes" id="UP001595748">
    <property type="component" value="Unassembled WGS sequence"/>
</dbReference>
<reference evidence="4" key="1">
    <citation type="journal article" date="2019" name="Int. J. Syst. Evol. Microbiol.">
        <title>The Global Catalogue of Microorganisms (GCM) 10K type strain sequencing project: providing services to taxonomists for standard genome sequencing and annotation.</title>
        <authorList>
            <consortium name="The Broad Institute Genomics Platform"/>
            <consortium name="The Broad Institute Genome Sequencing Center for Infectious Disease"/>
            <person name="Wu L."/>
            <person name="Ma J."/>
        </authorList>
    </citation>
    <scope>NUCLEOTIDE SEQUENCE [LARGE SCALE GENOMIC DNA]</scope>
    <source>
        <strain evidence="4">CCTCC AB 2013263</strain>
    </source>
</reference>
<name>A0ABV8A0U8_9DEIO</name>
<accession>A0ABV8A0U8</accession>
<sequence length="373" mass="40635">MTQTADAVVIGAGIMGAACAYRLAERGLRVRVLEALDSPALGSSGRSAAGVRAQFNTATNILLSLHSIAEYRQMPEAEFKAIGYLILVPPALWPAHREGVARQRDLGAVTDILTPQEAQAVLAFDPAGLEACTFGPQDGVVDPHGITFGFLRRAREHGARVQTGTPATALKRVDGVWQVQTPAGTFEAPLLINTSGAWSGELAKLAGFDLPVWPGRRMVYTTGPLKTARQVPMTFDLTSGVWIRSEGARLLIGRANAEDTGWREGLDWDWLEHTLSPALERFPWLHEADLDRGASWWGYYELTPDEMPILGRMPGVDGWVNACGFSGHGVMQAAAVGRVVTQEALEETPFIEIDPLRFERFARPELSQKDIQV</sequence>
<dbReference type="EMBL" id="JBHRZF010000008">
    <property type="protein sequence ID" value="MFC3859308.1"/>
    <property type="molecule type" value="Genomic_DNA"/>
</dbReference>
<dbReference type="SUPFAM" id="SSF51905">
    <property type="entry name" value="FAD/NAD(P)-binding domain"/>
    <property type="match status" value="1"/>
</dbReference>
<keyword evidence="4" id="KW-1185">Reference proteome</keyword>
<evidence type="ECO:0000256" key="1">
    <source>
        <dbReference type="ARBA" id="ARBA00023002"/>
    </source>
</evidence>
<gene>
    <name evidence="3" type="ORF">ACFOPQ_00785</name>
</gene>
<keyword evidence="1 3" id="KW-0560">Oxidoreductase</keyword>
<dbReference type="Pfam" id="PF01266">
    <property type="entry name" value="DAO"/>
    <property type="match status" value="1"/>
</dbReference>
<comment type="caution">
    <text evidence="3">The sequence shown here is derived from an EMBL/GenBank/DDBJ whole genome shotgun (WGS) entry which is preliminary data.</text>
</comment>
<proteinExistence type="predicted"/>
<dbReference type="Gene3D" id="3.30.9.10">
    <property type="entry name" value="D-Amino Acid Oxidase, subunit A, domain 2"/>
    <property type="match status" value="1"/>
</dbReference>
<organism evidence="3 4">
    <name type="scientific">Deinococcus antarcticus</name>
    <dbReference type="NCBI Taxonomy" id="1298767"/>
    <lineage>
        <taxon>Bacteria</taxon>
        <taxon>Thermotogati</taxon>
        <taxon>Deinococcota</taxon>
        <taxon>Deinococci</taxon>
        <taxon>Deinococcales</taxon>
        <taxon>Deinococcaceae</taxon>
        <taxon>Deinococcus</taxon>
    </lineage>
</organism>
<dbReference type="Gene3D" id="3.50.50.60">
    <property type="entry name" value="FAD/NAD(P)-binding domain"/>
    <property type="match status" value="1"/>
</dbReference>
<dbReference type="InterPro" id="IPR006076">
    <property type="entry name" value="FAD-dep_OxRdtase"/>
</dbReference>
<evidence type="ECO:0000313" key="4">
    <source>
        <dbReference type="Proteomes" id="UP001595748"/>
    </source>
</evidence>
<evidence type="ECO:0000313" key="3">
    <source>
        <dbReference type="EMBL" id="MFC3859308.1"/>
    </source>
</evidence>
<dbReference type="PANTHER" id="PTHR13847">
    <property type="entry name" value="SARCOSINE DEHYDROGENASE-RELATED"/>
    <property type="match status" value="1"/>
</dbReference>
<evidence type="ECO:0000259" key="2">
    <source>
        <dbReference type="Pfam" id="PF01266"/>
    </source>
</evidence>
<protein>
    <submittedName>
        <fullName evidence="3">NAD(P)/FAD-dependent oxidoreductase</fullName>
        <ecNumber evidence="3">1.-.-.-</ecNumber>
    </submittedName>
</protein>
<dbReference type="RefSeq" id="WP_380075471.1">
    <property type="nucleotide sequence ID" value="NZ_JBHRZF010000008.1"/>
</dbReference>
<dbReference type="EC" id="1.-.-.-" evidence="3"/>